<dbReference type="AlphaFoldDB" id="A0A0F4GF08"/>
<comment type="caution">
    <text evidence="2">The sequence shown here is derived from an EMBL/GenBank/DDBJ whole genome shotgun (WGS) entry which is preliminary data.</text>
</comment>
<protein>
    <submittedName>
        <fullName evidence="2">Uncharacterized protein</fullName>
    </submittedName>
</protein>
<name>A0A0F4GF08_9PEZI</name>
<dbReference type="EMBL" id="LAFY01004062">
    <property type="protein sequence ID" value="KJX95582.1"/>
    <property type="molecule type" value="Genomic_DNA"/>
</dbReference>
<accession>A0A0F4GF08</accession>
<feature type="transmembrane region" description="Helical" evidence="1">
    <location>
        <begin position="207"/>
        <end position="226"/>
    </location>
</feature>
<evidence type="ECO:0000313" key="3">
    <source>
        <dbReference type="Proteomes" id="UP000033647"/>
    </source>
</evidence>
<reference evidence="2 3" key="1">
    <citation type="submission" date="2015-03" db="EMBL/GenBank/DDBJ databases">
        <title>RNA-seq based gene annotation and comparative genomics of four Zymoseptoria species reveal species-specific pathogenicity related genes and transposable element activity.</title>
        <authorList>
            <person name="Grandaubert J."/>
            <person name="Bhattacharyya A."/>
            <person name="Stukenbrock E.H."/>
        </authorList>
    </citation>
    <scope>NUCLEOTIDE SEQUENCE [LARGE SCALE GENOMIC DNA]</scope>
    <source>
        <strain evidence="2 3">Zb18110</strain>
    </source>
</reference>
<organism evidence="2 3">
    <name type="scientific">Zymoseptoria brevis</name>
    <dbReference type="NCBI Taxonomy" id="1047168"/>
    <lineage>
        <taxon>Eukaryota</taxon>
        <taxon>Fungi</taxon>
        <taxon>Dikarya</taxon>
        <taxon>Ascomycota</taxon>
        <taxon>Pezizomycotina</taxon>
        <taxon>Dothideomycetes</taxon>
        <taxon>Dothideomycetidae</taxon>
        <taxon>Mycosphaerellales</taxon>
        <taxon>Mycosphaerellaceae</taxon>
        <taxon>Zymoseptoria</taxon>
    </lineage>
</organism>
<dbReference type="Proteomes" id="UP000033647">
    <property type="component" value="Unassembled WGS sequence"/>
</dbReference>
<feature type="transmembrane region" description="Helical" evidence="1">
    <location>
        <begin position="145"/>
        <end position="166"/>
    </location>
</feature>
<sequence>MSTFEQTMAALHARHPATLRRILANLPTLELDTSATDYAHNLERELGQQAFDLLTSPLKSAEPPTNAVETIAEEVTEAVSATLGLDAIANKTADAVASAYRAQGWSGSFHGVSGLFTNFTSFTGIANVCGLTDIDANANTVYASLFLYCFILAFTCSSFYTTSVIHQGSAQGSRAYKNFQIGIALFIISALVKFSTSGLKASGSANYVFPAICLGALCGRWTVLLPPSRMWPNRVQPASAPKTWFETATHTVFFLFCTGFFAWAAIMSIAVGKSNSEE</sequence>
<keyword evidence="1" id="KW-0472">Membrane</keyword>
<keyword evidence="3" id="KW-1185">Reference proteome</keyword>
<keyword evidence="1" id="KW-0812">Transmembrane</keyword>
<feature type="transmembrane region" description="Helical" evidence="1">
    <location>
        <begin position="247"/>
        <end position="271"/>
    </location>
</feature>
<gene>
    <name evidence="2" type="ORF">TI39_contig4102g00007</name>
</gene>
<proteinExistence type="predicted"/>
<keyword evidence="1" id="KW-1133">Transmembrane helix</keyword>
<feature type="transmembrane region" description="Helical" evidence="1">
    <location>
        <begin position="178"/>
        <end position="195"/>
    </location>
</feature>
<evidence type="ECO:0000256" key="1">
    <source>
        <dbReference type="SAM" id="Phobius"/>
    </source>
</evidence>
<dbReference type="OrthoDB" id="10313313at2759"/>
<evidence type="ECO:0000313" key="2">
    <source>
        <dbReference type="EMBL" id="KJX95582.1"/>
    </source>
</evidence>